<feature type="transmembrane region" description="Helical" evidence="3">
    <location>
        <begin position="748"/>
        <end position="771"/>
    </location>
</feature>
<feature type="transmembrane region" description="Helical" evidence="3">
    <location>
        <begin position="280"/>
        <end position="301"/>
    </location>
</feature>
<evidence type="ECO:0000256" key="2">
    <source>
        <dbReference type="SAM" id="MobiDB-lite"/>
    </source>
</evidence>
<feature type="transmembrane region" description="Helical" evidence="3">
    <location>
        <begin position="686"/>
        <end position="711"/>
    </location>
</feature>
<accession>A0A8S5MFG4</accession>
<feature type="region of interest" description="Disordered" evidence="2">
    <location>
        <begin position="413"/>
        <end position="437"/>
    </location>
</feature>
<dbReference type="EMBL" id="BK014895">
    <property type="protein sequence ID" value="DAD81081.1"/>
    <property type="molecule type" value="Genomic_DNA"/>
</dbReference>
<organism evidence="4">
    <name type="scientific">Siphoviridae sp. ctq1q8</name>
    <dbReference type="NCBI Taxonomy" id="2826467"/>
    <lineage>
        <taxon>Viruses</taxon>
        <taxon>Duplodnaviria</taxon>
        <taxon>Heunggongvirae</taxon>
        <taxon>Uroviricota</taxon>
        <taxon>Caudoviricetes</taxon>
    </lineage>
</organism>
<keyword evidence="3" id="KW-0812">Transmembrane</keyword>
<feature type="transmembrane region" description="Helical" evidence="3">
    <location>
        <begin position="321"/>
        <end position="344"/>
    </location>
</feature>
<evidence type="ECO:0000256" key="3">
    <source>
        <dbReference type="SAM" id="Phobius"/>
    </source>
</evidence>
<keyword evidence="1" id="KW-0175">Coiled coil</keyword>
<feature type="coiled-coil region" evidence="1">
    <location>
        <begin position="123"/>
        <end position="157"/>
    </location>
</feature>
<keyword evidence="3" id="KW-1133">Transmembrane helix</keyword>
<sequence>MSDSVGKISLDLEVRSDIEGQVRQVAGAIGGQLQKTLSGSMKSAMASVKNTMSQGMKSAGNSAKSAMSGVANNIKSTIGKAMQAVRNIRLPRIKVDAPERSVPQPSDAVRVPSTPRAPPDMSMDQMVAQSQNWEAELENINRQISMNQQKLSEFQRRYDQAVNPETKNKIYEDLLKTEAKIVQLTGKSDRLGFSLSALDEKMAGVGNAANTSGNKTRILSRMMGDLRQKLGQTNAAATRTPSIMQRVKGMFASSGNEARKAKSGFDASGSSLKIMARSMVTWGMIFPMVIGGIKAMANGIFTSLQTNAQFSNSLNQIRTNLMVAFMPIYQAILPAINALMSAVATATQYIASFLNALFGKSFKQSLGATKNLVAAKDAMGAYGGSAKKVGNDVKKAADKVKKANRSIMGFDELNTLNPKEDNKDSGAGGGAGSGGGAPTLVDPPNMSAVDAAVMPWVKKFKALMAQIFKPFQEAWAKEGQNTINAMKFALNEIWNLIKSIGSSFLKVWTNGTGTKILTNILLIIQDILKFIGNVANTFATAWNKGSIGTQIVQSIANAFNNVLIFLHRVGSTLNEVWGKIGPSVADTFMGVLKSISGVLENLSEKLIWVWDNGGKHLFTGFVTLGAKILELAGFIFNNFIAPFANGLINVLAPALAKVMDAVGWVLDSLSGLIDWLMGSGKPVLETIVTVLGSVAAAFVAVKAATGVFSIISKGVGIVKTAVNAFRFLSSAISAAGGLLKYIPTVFGALASPAGIAVAAIAAVVAVGVLLYRNWDKIKAVALVVWNAIKNAIGTAVNAIGGFFVGLWEGIQSIFSGVGTWFQQKFTLAVTGIKTAFSSVTAFFRGIWSGITKAFANVVTWFSTKFSQAVQKIRSAFSGVKGFFQGIWKGIKGAFGDIAGWFRGKFSAAWTAVKNVFSKGGKVFSGIKDGILNGLKSVVNALIRGINRVISIPFNGINSALRSIKSVSILGKKPFGWMPTISTPQIPYLAKGGVVDQPTLAMMGEAGKEAVVPLEKNTEWINRVAGELAGHFGNSGGSLTRRDLEEVLGREVDRLIDALASMGFYIDSEQIAKANLKGQRKLDRRKHPIVRFT</sequence>
<feature type="region of interest" description="Disordered" evidence="2">
    <location>
        <begin position="99"/>
        <end position="120"/>
    </location>
</feature>
<evidence type="ECO:0000313" key="4">
    <source>
        <dbReference type="EMBL" id="DAD81081.1"/>
    </source>
</evidence>
<feature type="transmembrane region" description="Helical" evidence="3">
    <location>
        <begin position="723"/>
        <end position="742"/>
    </location>
</feature>
<protein>
    <submittedName>
        <fullName evidence="4">Minor tail protein</fullName>
    </submittedName>
</protein>
<proteinExistence type="predicted"/>
<feature type="transmembrane region" description="Helical" evidence="3">
    <location>
        <begin position="783"/>
        <end position="807"/>
    </location>
</feature>
<reference evidence="4" key="1">
    <citation type="journal article" date="2021" name="Proc. Natl. Acad. Sci. U.S.A.">
        <title>A Catalog of Tens of Thousands of Viruses from Human Metagenomes Reveals Hidden Associations with Chronic Diseases.</title>
        <authorList>
            <person name="Tisza M.J."/>
            <person name="Buck C.B."/>
        </authorList>
    </citation>
    <scope>NUCLEOTIDE SEQUENCE</scope>
    <source>
        <strain evidence="4">Ctq1q8</strain>
    </source>
</reference>
<feature type="compositionally biased region" description="Gly residues" evidence="2">
    <location>
        <begin position="426"/>
        <end position="437"/>
    </location>
</feature>
<evidence type="ECO:0000256" key="1">
    <source>
        <dbReference type="SAM" id="Coils"/>
    </source>
</evidence>
<keyword evidence="3" id="KW-0472">Membrane</keyword>
<name>A0A8S5MFG4_9CAUD</name>